<dbReference type="CDD" id="cd16917">
    <property type="entry name" value="HATPase_UhpB-NarQ-NarX-like"/>
    <property type="match status" value="1"/>
</dbReference>
<dbReference type="Gene3D" id="1.20.5.1930">
    <property type="match status" value="1"/>
</dbReference>
<evidence type="ECO:0000256" key="9">
    <source>
        <dbReference type="SAM" id="Coils"/>
    </source>
</evidence>
<evidence type="ECO:0000256" key="7">
    <source>
        <dbReference type="ARBA" id="ARBA00022840"/>
    </source>
</evidence>
<dbReference type="PANTHER" id="PTHR24421:SF10">
    <property type="entry name" value="NITRATE_NITRITE SENSOR PROTEIN NARQ"/>
    <property type="match status" value="1"/>
</dbReference>
<dbReference type="EMBL" id="BAAATD010000019">
    <property type="protein sequence ID" value="GAA2635227.1"/>
    <property type="molecule type" value="Genomic_DNA"/>
</dbReference>
<feature type="transmembrane region" description="Helical" evidence="10">
    <location>
        <begin position="114"/>
        <end position="137"/>
    </location>
</feature>
<evidence type="ECO:0000256" key="8">
    <source>
        <dbReference type="ARBA" id="ARBA00023012"/>
    </source>
</evidence>
<keyword evidence="8" id="KW-0902">Two-component regulatory system</keyword>
<evidence type="ECO:0000256" key="2">
    <source>
        <dbReference type="ARBA" id="ARBA00012438"/>
    </source>
</evidence>
<evidence type="ECO:0000259" key="11">
    <source>
        <dbReference type="SMART" id="SM00387"/>
    </source>
</evidence>
<dbReference type="Proteomes" id="UP001501509">
    <property type="component" value="Unassembled WGS sequence"/>
</dbReference>
<dbReference type="Gene3D" id="3.30.565.10">
    <property type="entry name" value="Histidine kinase-like ATPase, C-terminal domain"/>
    <property type="match status" value="1"/>
</dbReference>
<comment type="catalytic activity">
    <reaction evidence="1">
        <text>ATP + protein L-histidine = ADP + protein N-phospho-L-histidine.</text>
        <dbReference type="EC" id="2.7.13.3"/>
    </reaction>
</comment>
<feature type="transmembrane region" description="Helical" evidence="10">
    <location>
        <begin position="66"/>
        <end position="94"/>
    </location>
</feature>
<keyword evidence="5" id="KW-0547">Nucleotide-binding</keyword>
<dbReference type="GO" id="GO:0016301">
    <property type="term" value="F:kinase activity"/>
    <property type="evidence" value="ECO:0007669"/>
    <property type="project" value="UniProtKB-KW"/>
</dbReference>
<keyword evidence="13" id="KW-1185">Reference proteome</keyword>
<evidence type="ECO:0000256" key="10">
    <source>
        <dbReference type="SAM" id="Phobius"/>
    </source>
</evidence>
<keyword evidence="6 12" id="KW-0418">Kinase</keyword>
<sequence length="371" mass="39581">MRIPEAFGTARRLVVARRTVLFDIALAVVTTTVELDRVDTLRILPIALTLAAGAVLLARRRFPLQVLVVTAVLVWGVAAVGEYPGGAPVLVALASVAETRDRRMSVAVGIPTAFFLQLASICSPPLTVGAWAVGAYVRTRRQYVAALEERAAQLEREREQLDRIAAQNERTVIARELHDIVAHSVTVMLLGVRGARDVLPTAPDVAADTLGRVEETAEDSLAELRRMLTLLRDPGGTPQLRPQPSLSQLDGLVGGYRDAGMPVTLAESGERRPLPGGVELSVYRIIEEALTNVLKHAEPTRVEVLLAFAADRLTVTVHDDGRPPRTAAGSGGHGLTGMRERVTVLGGDLTAGPQPGGGFTVTARLPIGDAR</sequence>
<dbReference type="PANTHER" id="PTHR24421">
    <property type="entry name" value="NITRATE/NITRITE SENSOR PROTEIN NARX-RELATED"/>
    <property type="match status" value="1"/>
</dbReference>
<evidence type="ECO:0000256" key="4">
    <source>
        <dbReference type="ARBA" id="ARBA00022679"/>
    </source>
</evidence>
<dbReference type="SUPFAM" id="SSF55874">
    <property type="entry name" value="ATPase domain of HSP90 chaperone/DNA topoisomerase II/histidine kinase"/>
    <property type="match status" value="1"/>
</dbReference>
<dbReference type="SMART" id="SM00387">
    <property type="entry name" value="HATPase_c"/>
    <property type="match status" value="1"/>
</dbReference>
<dbReference type="EC" id="2.7.13.3" evidence="2"/>
<keyword evidence="3" id="KW-0597">Phosphoprotein</keyword>
<keyword evidence="10" id="KW-1133">Transmembrane helix</keyword>
<dbReference type="Pfam" id="PF07730">
    <property type="entry name" value="HisKA_3"/>
    <property type="match status" value="1"/>
</dbReference>
<dbReference type="InterPro" id="IPR011712">
    <property type="entry name" value="Sig_transdc_His_kin_sub3_dim/P"/>
</dbReference>
<keyword evidence="9" id="KW-0175">Coiled coil</keyword>
<evidence type="ECO:0000256" key="6">
    <source>
        <dbReference type="ARBA" id="ARBA00022777"/>
    </source>
</evidence>
<evidence type="ECO:0000313" key="12">
    <source>
        <dbReference type="EMBL" id="GAA2635227.1"/>
    </source>
</evidence>
<gene>
    <name evidence="12" type="ORF">GCM10010411_87700</name>
</gene>
<protein>
    <recommendedName>
        <fullName evidence="2">histidine kinase</fullName>
        <ecNumber evidence="2">2.7.13.3</ecNumber>
    </recommendedName>
</protein>
<feature type="coiled-coil region" evidence="9">
    <location>
        <begin position="137"/>
        <end position="171"/>
    </location>
</feature>
<keyword evidence="10" id="KW-0812">Transmembrane</keyword>
<dbReference type="RefSeq" id="WP_344548470.1">
    <property type="nucleotide sequence ID" value="NZ_BAAATD010000019.1"/>
</dbReference>
<dbReference type="InterPro" id="IPR036890">
    <property type="entry name" value="HATPase_C_sf"/>
</dbReference>
<keyword evidence="10" id="KW-0472">Membrane</keyword>
<accession>A0ABP6D4I1</accession>
<keyword evidence="7" id="KW-0067">ATP-binding</keyword>
<reference evidence="13" key="1">
    <citation type="journal article" date="2019" name="Int. J. Syst. Evol. Microbiol.">
        <title>The Global Catalogue of Microorganisms (GCM) 10K type strain sequencing project: providing services to taxonomists for standard genome sequencing and annotation.</title>
        <authorList>
            <consortium name="The Broad Institute Genomics Platform"/>
            <consortium name="The Broad Institute Genome Sequencing Center for Infectious Disease"/>
            <person name="Wu L."/>
            <person name="Ma J."/>
        </authorList>
    </citation>
    <scope>NUCLEOTIDE SEQUENCE [LARGE SCALE GENOMIC DNA]</scope>
    <source>
        <strain evidence="13">JCM 6833</strain>
    </source>
</reference>
<evidence type="ECO:0000256" key="3">
    <source>
        <dbReference type="ARBA" id="ARBA00022553"/>
    </source>
</evidence>
<feature type="transmembrane region" description="Helical" evidence="10">
    <location>
        <begin position="20"/>
        <end position="35"/>
    </location>
</feature>
<name>A0ABP6D4I1_9ACTN</name>
<comment type="caution">
    <text evidence="12">The sequence shown here is derived from an EMBL/GenBank/DDBJ whole genome shotgun (WGS) entry which is preliminary data.</text>
</comment>
<feature type="domain" description="Histidine kinase/HSP90-like ATPase" evidence="11">
    <location>
        <begin position="277"/>
        <end position="369"/>
    </location>
</feature>
<organism evidence="12 13">
    <name type="scientific">Actinomadura fulvescens</name>
    <dbReference type="NCBI Taxonomy" id="46160"/>
    <lineage>
        <taxon>Bacteria</taxon>
        <taxon>Bacillati</taxon>
        <taxon>Actinomycetota</taxon>
        <taxon>Actinomycetes</taxon>
        <taxon>Streptosporangiales</taxon>
        <taxon>Thermomonosporaceae</taxon>
        <taxon>Actinomadura</taxon>
    </lineage>
</organism>
<dbReference type="Pfam" id="PF02518">
    <property type="entry name" value="HATPase_c"/>
    <property type="match status" value="1"/>
</dbReference>
<feature type="transmembrane region" description="Helical" evidence="10">
    <location>
        <begin position="41"/>
        <end position="59"/>
    </location>
</feature>
<dbReference type="InterPro" id="IPR003594">
    <property type="entry name" value="HATPase_dom"/>
</dbReference>
<proteinExistence type="predicted"/>
<evidence type="ECO:0000256" key="5">
    <source>
        <dbReference type="ARBA" id="ARBA00022741"/>
    </source>
</evidence>
<evidence type="ECO:0000256" key="1">
    <source>
        <dbReference type="ARBA" id="ARBA00000085"/>
    </source>
</evidence>
<keyword evidence="4" id="KW-0808">Transferase</keyword>
<evidence type="ECO:0000313" key="13">
    <source>
        <dbReference type="Proteomes" id="UP001501509"/>
    </source>
</evidence>
<dbReference type="InterPro" id="IPR050482">
    <property type="entry name" value="Sensor_HK_TwoCompSys"/>
</dbReference>